<organism evidence="1 2">
    <name type="scientific">Penicillium subrubescens</name>
    <dbReference type="NCBI Taxonomy" id="1316194"/>
    <lineage>
        <taxon>Eukaryota</taxon>
        <taxon>Fungi</taxon>
        <taxon>Dikarya</taxon>
        <taxon>Ascomycota</taxon>
        <taxon>Pezizomycotina</taxon>
        <taxon>Eurotiomycetes</taxon>
        <taxon>Eurotiomycetidae</taxon>
        <taxon>Eurotiales</taxon>
        <taxon>Aspergillaceae</taxon>
        <taxon>Penicillium</taxon>
    </lineage>
</organism>
<evidence type="ECO:0000313" key="1">
    <source>
        <dbReference type="EMBL" id="OKP14242.1"/>
    </source>
</evidence>
<name>A0A1Q5UP42_9EURO</name>
<dbReference type="EMBL" id="MNBE01000104">
    <property type="protein sequence ID" value="OKP14242.1"/>
    <property type="molecule type" value="Genomic_DNA"/>
</dbReference>
<protein>
    <submittedName>
        <fullName evidence="1">Uncharacterized protein</fullName>
    </submittedName>
</protein>
<gene>
    <name evidence="1" type="ORF">PENSUB_5</name>
</gene>
<reference evidence="1 2" key="1">
    <citation type="submission" date="2016-10" db="EMBL/GenBank/DDBJ databases">
        <title>Genome sequence of the ascomycete fungus Penicillium subrubescens.</title>
        <authorList>
            <person name="De Vries R.P."/>
            <person name="Peng M."/>
            <person name="Dilokpimol A."/>
            <person name="Hilden K."/>
            <person name="Makela M.R."/>
            <person name="Grigoriev I."/>
            <person name="Riley R."/>
            <person name="Granchi Z."/>
        </authorList>
    </citation>
    <scope>NUCLEOTIDE SEQUENCE [LARGE SCALE GENOMIC DNA]</scope>
    <source>
        <strain evidence="1 2">CBS 132785</strain>
    </source>
</reference>
<sequence length="181" mass="19885">MDRPFSIEDEDIAVLDCAAGRDPAAKYPAVHIMRLSCRAMIEILKIKGSVTVEPNLVRSASSIENDFIKGCVDYIEEEYQRSDRGELGGFVEAYDIFNAGVVIVCLAAGKPSFPLRDANIVNKCTALLTLLGERFSGLRVFRRVLWALSGLVRGESVNDPIIRELPPVIPGGIRELISGFM</sequence>
<evidence type="ECO:0000313" key="2">
    <source>
        <dbReference type="Proteomes" id="UP000186955"/>
    </source>
</evidence>
<proteinExistence type="predicted"/>
<accession>A0A1Q5UP42</accession>
<keyword evidence="2" id="KW-1185">Reference proteome</keyword>
<dbReference type="Proteomes" id="UP000186955">
    <property type="component" value="Unassembled WGS sequence"/>
</dbReference>
<dbReference type="AlphaFoldDB" id="A0A1Q5UP42"/>
<comment type="caution">
    <text evidence="1">The sequence shown here is derived from an EMBL/GenBank/DDBJ whole genome shotgun (WGS) entry which is preliminary data.</text>
</comment>